<organism evidence="1 2">
    <name type="scientific">Ulvibacter antarcticus</name>
    <dbReference type="NCBI Taxonomy" id="442714"/>
    <lineage>
        <taxon>Bacteria</taxon>
        <taxon>Pseudomonadati</taxon>
        <taxon>Bacteroidota</taxon>
        <taxon>Flavobacteriia</taxon>
        <taxon>Flavobacteriales</taxon>
        <taxon>Flavobacteriaceae</taxon>
        <taxon>Ulvibacter</taxon>
    </lineage>
</organism>
<gene>
    <name evidence="1" type="ORF">BXY75_0976</name>
</gene>
<evidence type="ECO:0000313" key="1">
    <source>
        <dbReference type="EMBL" id="RMA66549.1"/>
    </source>
</evidence>
<comment type="caution">
    <text evidence="1">The sequence shown here is derived from an EMBL/GenBank/DDBJ whole genome shotgun (WGS) entry which is preliminary data.</text>
</comment>
<dbReference type="Proteomes" id="UP000271339">
    <property type="component" value="Unassembled WGS sequence"/>
</dbReference>
<name>A0A3L9Z502_9FLAO</name>
<evidence type="ECO:0000313" key="2">
    <source>
        <dbReference type="Proteomes" id="UP000271339"/>
    </source>
</evidence>
<protein>
    <submittedName>
        <fullName evidence="1">Uncharacterized protein</fullName>
    </submittedName>
</protein>
<proteinExistence type="predicted"/>
<reference evidence="1 2" key="1">
    <citation type="submission" date="2018-10" db="EMBL/GenBank/DDBJ databases">
        <title>Genomic Encyclopedia of Archaeal and Bacterial Type Strains, Phase II (KMG-II): from individual species to whole genera.</title>
        <authorList>
            <person name="Goeker M."/>
        </authorList>
    </citation>
    <scope>NUCLEOTIDE SEQUENCE [LARGE SCALE GENOMIC DNA]</scope>
    <source>
        <strain evidence="1 2">DSM 23424</strain>
    </source>
</reference>
<dbReference type="EMBL" id="REFC01000011">
    <property type="protein sequence ID" value="RMA66549.1"/>
    <property type="molecule type" value="Genomic_DNA"/>
</dbReference>
<sequence length="72" mass="8047">MRQQRICIHSSDIQAITGKGARSARKILQTIREKLGKERHQPISYCELAGYLGLNPEVVFKTINGIPVVISD</sequence>
<accession>A0A3L9Z502</accession>
<dbReference type="AlphaFoldDB" id="A0A3L9Z502"/>
<keyword evidence="2" id="KW-1185">Reference proteome</keyword>